<dbReference type="InterPro" id="IPR014487">
    <property type="entry name" value="DUF3151"/>
</dbReference>
<evidence type="ECO:0000313" key="2">
    <source>
        <dbReference type="Proteomes" id="UP000298159"/>
    </source>
</evidence>
<dbReference type="PIRSF" id="PIRSF017349">
    <property type="entry name" value="UCP017349"/>
    <property type="match status" value="1"/>
</dbReference>
<evidence type="ECO:0000313" key="1">
    <source>
        <dbReference type="EMBL" id="TGN74772.1"/>
    </source>
</evidence>
<protein>
    <submittedName>
        <fullName evidence="1">DUF3151 domain-containing protein</fullName>
    </submittedName>
</protein>
<accession>A0A4Z1D082</accession>
<dbReference type="EMBL" id="SRRT01000006">
    <property type="protein sequence ID" value="TGN74772.1"/>
    <property type="molecule type" value="Genomic_DNA"/>
</dbReference>
<reference evidence="1 2" key="1">
    <citation type="submission" date="2019-04" db="EMBL/GenBank/DDBJ databases">
        <title>Streptomyces sp. nov. Bv016 isolated from bark of Buahinia variegata.</title>
        <authorList>
            <person name="Kanchanasin P."/>
            <person name="Tanasupawat S."/>
            <person name="Yuki M."/>
            <person name="Kudo T."/>
        </authorList>
    </citation>
    <scope>NUCLEOTIDE SEQUENCE [LARGE SCALE GENOMIC DNA]</scope>
    <source>
        <strain evidence="1 2">Bv016</strain>
    </source>
</reference>
<proteinExistence type="predicted"/>
<sequence length="139" mass="15504">MTTHKNLLGGPDPTLLPENEEAYRLLGEDSQAPAEVVAKYPTFSLAWAMLADDAFEAGRVVESYAYARTGYHRGLDALRRAGWKGHGPIPWSHRPNQGFLRCLAALARAADAINEKAEADRCWQFLQDSSEEAYAELRR</sequence>
<dbReference type="GeneID" id="95450182"/>
<comment type="caution">
    <text evidence="1">The sequence shown here is derived from an EMBL/GenBank/DDBJ whole genome shotgun (WGS) entry which is preliminary data.</text>
</comment>
<dbReference type="Proteomes" id="UP000298159">
    <property type="component" value="Unassembled WGS sequence"/>
</dbReference>
<name>A0A4Z1D082_9ACTN</name>
<dbReference type="AlphaFoldDB" id="A0A4Z1D082"/>
<gene>
    <name evidence="1" type="ORF">E5083_21590</name>
</gene>
<dbReference type="Pfam" id="PF11349">
    <property type="entry name" value="DUF3151"/>
    <property type="match status" value="1"/>
</dbReference>
<organism evidence="1 2">
    <name type="scientific">Streptomyces bauhiniae</name>
    <dbReference type="NCBI Taxonomy" id="2340725"/>
    <lineage>
        <taxon>Bacteria</taxon>
        <taxon>Bacillati</taxon>
        <taxon>Actinomycetota</taxon>
        <taxon>Actinomycetes</taxon>
        <taxon>Kitasatosporales</taxon>
        <taxon>Streptomycetaceae</taxon>
        <taxon>Streptomyces</taxon>
    </lineage>
</organism>
<keyword evidence="2" id="KW-1185">Reference proteome</keyword>
<dbReference type="RefSeq" id="WP_135787337.1">
    <property type="nucleotide sequence ID" value="NZ_SRRT01000006.1"/>
</dbReference>